<dbReference type="Proteomes" id="UP000887229">
    <property type="component" value="Unassembled WGS sequence"/>
</dbReference>
<evidence type="ECO:0000313" key="2">
    <source>
        <dbReference type="EMBL" id="KAG9249358.1"/>
    </source>
</evidence>
<organism evidence="2 3">
    <name type="scientific">Emericellopsis atlantica</name>
    <dbReference type="NCBI Taxonomy" id="2614577"/>
    <lineage>
        <taxon>Eukaryota</taxon>
        <taxon>Fungi</taxon>
        <taxon>Dikarya</taxon>
        <taxon>Ascomycota</taxon>
        <taxon>Pezizomycotina</taxon>
        <taxon>Sordariomycetes</taxon>
        <taxon>Hypocreomycetidae</taxon>
        <taxon>Hypocreales</taxon>
        <taxon>Bionectriaceae</taxon>
        <taxon>Emericellopsis</taxon>
    </lineage>
</organism>
<dbReference type="OrthoDB" id="5151590at2759"/>
<evidence type="ECO:0000313" key="3">
    <source>
        <dbReference type="Proteomes" id="UP000887229"/>
    </source>
</evidence>
<sequence>MASTHDLELQLRQLQEQQQLLLQQQERLQEQLSQQLQQQHQELLQALRTPSPQPSGRASNTSRDTRISIRTLRSAGWTYQQIATHLHLTLRQVQHAATTQATPRRSTGRPPLLTEAQLEELIEFVCSSQRARRMAYWRLPQELGWDCSVYAIRNALRRAGFKRYVARRKPPIIEATRQ</sequence>
<name>A0A9P8CJH7_9HYPO</name>
<keyword evidence="3" id="KW-1185">Reference proteome</keyword>
<dbReference type="AlphaFoldDB" id="A0A9P8CJH7"/>
<dbReference type="EMBL" id="MU251328">
    <property type="protein sequence ID" value="KAG9249358.1"/>
    <property type="molecule type" value="Genomic_DNA"/>
</dbReference>
<comment type="caution">
    <text evidence="2">The sequence shown here is derived from an EMBL/GenBank/DDBJ whole genome shotgun (WGS) entry which is preliminary data.</text>
</comment>
<gene>
    <name evidence="2" type="ORF">F5Z01DRAFT_631838</name>
</gene>
<reference evidence="2" key="1">
    <citation type="journal article" date="2021" name="IMA Fungus">
        <title>Genomic characterization of three marine fungi, including Emericellopsis atlantica sp. nov. with signatures of a generalist lifestyle and marine biomass degradation.</title>
        <authorList>
            <person name="Hagestad O.C."/>
            <person name="Hou L."/>
            <person name="Andersen J.H."/>
            <person name="Hansen E.H."/>
            <person name="Altermark B."/>
            <person name="Li C."/>
            <person name="Kuhnert E."/>
            <person name="Cox R.J."/>
            <person name="Crous P.W."/>
            <person name="Spatafora J.W."/>
            <person name="Lail K."/>
            <person name="Amirebrahimi M."/>
            <person name="Lipzen A."/>
            <person name="Pangilinan J."/>
            <person name="Andreopoulos W."/>
            <person name="Hayes R.D."/>
            <person name="Ng V."/>
            <person name="Grigoriev I.V."/>
            <person name="Jackson S.A."/>
            <person name="Sutton T.D.S."/>
            <person name="Dobson A.D.W."/>
            <person name="Rama T."/>
        </authorList>
    </citation>
    <scope>NUCLEOTIDE SEQUENCE</scope>
    <source>
        <strain evidence="2">TS7</strain>
    </source>
</reference>
<keyword evidence="1" id="KW-0175">Coiled coil</keyword>
<feature type="coiled-coil region" evidence="1">
    <location>
        <begin position="4"/>
        <end position="49"/>
    </location>
</feature>
<dbReference type="RefSeq" id="XP_046113283.1">
    <property type="nucleotide sequence ID" value="XM_046261818.1"/>
</dbReference>
<dbReference type="InterPro" id="IPR009057">
    <property type="entry name" value="Homeodomain-like_sf"/>
</dbReference>
<accession>A0A9P8CJH7</accession>
<proteinExistence type="predicted"/>
<feature type="non-terminal residue" evidence="2">
    <location>
        <position position="178"/>
    </location>
</feature>
<dbReference type="GeneID" id="70292721"/>
<evidence type="ECO:0000256" key="1">
    <source>
        <dbReference type="SAM" id="Coils"/>
    </source>
</evidence>
<protein>
    <submittedName>
        <fullName evidence="2">Uncharacterized protein</fullName>
    </submittedName>
</protein>
<dbReference type="SUPFAM" id="SSF46689">
    <property type="entry name" value="Homeodomain-like"/>
    <property type="match status" value="1"/>
</dbReference>